<evidence type="ECO:0000313" key="34">
    <source>
        <dbReference type="Proteomes" id="UP001652622"/>
    </source>
</evidence>
<dbReference type="Proteomes" id="UP001652622">
    <property type="component" value="Unplaced"/>
</dbReference>
<keyword evidence="15 33" id="KW-0812">Transmembrane</keyword>
<dbReference type="GO" id="GO:0006898">
    <property type="term" value="P:receptor-mediated endocytosis"/>
    <property type="evidence" value="ECO:0007669"/>
    <property type="project" value="TreeGrafter"/>
</dbReference>
<evidence type="ECO:0000256" key="28">
    <source>
        <dbReference type="ARBA" id="ARBA00029966"/>
    </source>
</evidence>
<gene>
    <name evidence="35" type="primary">LOC117677563</name>
</gene>
<evidence type="ECO:0000256" key="5">
    <source>
        <dbReference type="ARBA" id="ARBA00001892"/>
    </source>
</evidence>
<keyword evidence="19" id="KW-0333">Golgi apparatus</keyword>
<keyword evidence="24" id="KW-0675">Receptor</keyword>
<feature type="transmembrane region" description="Helical" evidence="33">
    <location>
        <begin position="7"/>
        <end position="27"/>
    </location>
</feature>
<keyword evidence="18 33" id="KW-1133">Transmembrane helix</keyword>
<keyword evidence="22" id="KW-0564">Palmitate</keyword>
<comment type="catalytic activity">
    <reaction evidence="5">
        <text>butanoate(out) = butanoate(in)</text>
        <dbReference type="Rhea" id="RHEA:45248"/>
        <dbReference type="ChEBI" id="CHEBI:17968"/>
    </reaction>
    <physiologicalReaction direction="left-to-right" evidence="5">
        <dbReference type="Rhea" id="RHEA:45249"/>
    </physiologicalReaction>
</comment>
<dbReference type="GO" id="GO:0009986">
    <property type="term" value="C:cell surface"/>
    <property type="evidence" value="ECO:0007669"/>
    <property type="project" value="TreeGrafter"/>
</dbReference>
<evidence type="ECO:0000256" key="8">
    <source>
        <dbReference type="ARBA" id="ARBA00004555"/>
    </source>
</evidence>
<evidence type="ECO:0000313" key="35">
    <source>
        <dbReference type="RefSeq" id="XP_034293763.1"/>
    </source>
</evidence>
<evidence type="ECO:0000256" key="9">
    <source>
        <dbReference type="ARBA" id="ARBA00004651"/>
    </source>
</evidence>
<dbReference type="PANTHER" id="PTHR11923">
    <property type="entry name" value="SCAVENGER RECEPTOR CLASS B TYPE-1 SR-B1"/>
    <property type="match status" value="1"/>
</dbReference>
<evidence type="ECO:0000256" key="4">
    <source>
        <dbReference type="ARBA" id="ARBA00000996"/>
    </source>
</evidence>
<keyword evidence="17" id="KW-0130">Cell adhesion</keyword>
<dbReference type="AlphaFoldDB" id="A0A6P9DBE3"/>
<comment type="catalytic activity">
    <reaction evidence="3">
        <text>hexadecanoate(out) = hexadecanoate(in)</text>
        <dbReference type="Rhea" id="RHEA:45256"/>
        <dbReference type="ChEBI" id="CHEBI:7896"/>
    </reaction>
    <physiologicalReaction direction="left-to-right" evidence="3">
        <dbReference type="Rhea" id="RHEA:45257"/>
    </physiologicalReaction>
</comment>
<organism evidence="34 35">
    <name type="scientific">Pantherophis guttatus</name>
    <name type="common">Corn snake</name>
    <name type="synonym">Elaphe guttata</name>
    <dbReference type="NCBI Taxonomy" id="94885"/>
    <lineage>
        <taxon>Eukaryota</taxon>
        <taxon>Metazoa</taxon>
        <taxon>Chordata</taxon>
        <taxon>Craniata</taxon>
        <taxon>Vertebrata</taxon>
        <taxon>Euteleostomi</taxon>
        <taxon>Lepidosauria</taxon>
        <taxon>Squamata</taxon>
        <taxon>Bifurcata</taxon>
        <taxon>Unidentata</taxon>
        <taxon>Episquamata</taxon>
        <taxon>Toxicofera</taxon>
        <taxon>Serpentes</taxon>
        <taxon>Colubroidea</taxon>
        <taxon>Colubridae</taxon>
        <taxon>Colubrinae</taxon>
        <taxon>Pantherophis</taxon>
    </lineage>
</organism>
<evidence type="ECO:0000256" key="22">
    <source>
        <dbReference type="ARBA" id="ARBA00023139"/>
    </source>
</evidence>
<keyword evidence="20" id="KW-0445">Lipid transport</keyword>
<dbReference type="GeneID" id="117677563"/>
<evidence type="ECO:0000256" key="18">
    <source>
        <dbReference type="ARBA" id="ARBA00022989"/>
    </source>
</evidence>
<dbReference type="PRINTS" id="PR01609">
    <property type="entry name" value="CD36FAMILY"/>
</dbReference>
<dbReference type="GO" id="GO:0005794">
    <property type="term" value="C:Golgi apparatus"/>
    <property type="evidence" value="ECO:0007669"/>
    <property type="project" value="UniProtKB-SubCell"/>
</dbReference>
<keyword evidence="23 32" id="KW-1015">Disulfide bond</keyword>
<dbReference type="GO" id="GO:0150094">
    <property type="term" value="P:amyloid-beta clearance by cellular catabolic process"/>
    <property type="evidence" value="ECO:0007669"/>
    <property type="project" value="TreeGrafter"/>
</dbReference>
<dbReference type="GO" id="GO:0016324">
    <property type="term" value="C:apical plasma membrane"/>
    <property type="evidence" value="ECO:0007669"/>
    <property type="project" value="UniProtKB-SubCell"/>
</dbReference>
<dbReference type="GO" id="GO:0034383">
    <property type="term" value="P:low-density lipoprotein particle clearance"/>
    <property type="evidence" value="ECO:0007669"/>
    <property type="project" value="TreeGrafter"/>
</dbReference>
<evidence type="ECO:0000256" key="2">
    <source>
        <dbReference type="ARBA" id="ARBA00000626"/>
    </source>
</evidence>
<evidence type="ECO:0000256" key="14">
    <source>
        <dbReference type="ARBA" id="ARBA00022499"/>
    </source>
</evidence>
<evidence type="ECO:0000256" key="33">
    <source>
        <dbReference type="SAM" id="Phobius"/>
    </source>
</evidence>
<evidence type="ECO:0000256" key="29">
    <source>
        <dbReference type="ARBA" id="ARBA00031821"/>
    </source>
</evidence>
<dbReference type="InterPro" id="IPR005428">
    <property type="entry name" value="CD36/SCARB1/SNMP1"/>
</dbReference>
<evidence type="ECO:0000256" key="6">
    <source>
        <dbReference type="ARBA" id="ARBA00004221"/>
    </source>
</evidence>
<dbReference type="GO" id="GO:0019915">
    <property type="term" value="P:lipid storage"/>
    <property type="evidence" value="ECO:0007669"/>
    <property type="project" value="TreeGrafter"/>
</dbReference>
<evidence type="ECO:0000256" key="19">
    <source>
        <dbReference type="ARBA" id="ARBA00023034"/>
    </source>
</evidence>
<comment type="catalytic activity">
    <reaction evidence="4">
        <text>tetradecanoate(out) = tetradecanoate(in)</text>
        <dbReference type="Rhea" id="RHEA:45252"/>
        <dbReference type="ChEBI" id="CHEBI:30807"/>
    </reaction>
    <physiologicalReaction direction="left-to-right" evidence="4">
        <dbReference type="Rhea" id="RHEA:45253"/>
    </physiologicalReaction>
</comment>
<name>A0A6P9DBE3_PANGU</name>
<dbReference type="GO" id="GO:0042953">
    <property type="term" value="P:lipoprotein transport"/>
    <property type="evidence" value="ECO:0007669"/>
    <property type="project" value="TreeGrafter"/>
</dbReference>
<dbReference type="PANTHER" id="PTHR11923:SF12">
    <property type="entry name" value="PLATELET GLYCOPROTEIN 4"/>
    <property type="match status" value="1"/>
</dbReference>
<keyword evidence="25" id="KW-0325">Glycoprotein</keyword>
<keyword evidence="16" id="KW-0832">Ubl conjugation</keyword>
<dbReference type="GO" id="GO:0044539">
    <property type="term" value="P:long-chain fatty acid import into cell"/>
    <property type="evidence" value="ECO:0007669"/>
    <property type="project" value="TreeGrafter"/>
</dbReference>
<feature type="transmembrane region" description="Helical" evidence="33">
    <location>
        <begin position="385"/>
        <end position="405"/>
    </location>
</feature>
<keyword evidence="34" id="KW-1185">Reference proteome</keyword>
<keyword evidence="21 33" id="KW-0472">Membrane</keyword>
<keyword evidence="13" id="KW-1003">Cell membrane</keyword>
<dbReference type="GO" id="GO:0005044">
    <property type="term" value="F:scavenger receptor activity"/>
    <property type="evidence" value="ECO:0007669"/>
    <property type="project" value="TreeGrafter"/>
</dbReference>
<evidence type="ECO:0000256" key="26">
    <source>
        <dbReference type="ARBA" id="ARBA00023288"/>
    </source>
</evidence>
<evidence type="ECO:0000256" key="7">
    <source>
        <dbReference type="ARBA" id="ARBA00004285"/>
    </source>
</evidence>
<dbReference type="GO" id="GO:0030169">
    <property type="term" value="F:low-density lipoprotein particle binding"/>
    <property type="evidence" value="ECO:0007669"/>
    <property type="project" value="TreeGrafter"/>
</dbReference>
<comment type="catalytic activity">
    <reaction evidence="1">
        <text>(9Z,12Z)-octadecadienoate(out) = (9Z,12Z)-octadecadienoate(in)</text>
        <dbReference type="Rhea" id="RHEA:45264"/>
        <dbReference type="ChEBI" id="CHEBI:30245"/>
    </reaction>
    <physiologicalReaction direction="left-to-right" evidence="1">
        <dbReference type="Rhea" id="RHEA:45265"/>
    </physiologicalReaction>
</comment>
<evidence type="ECO:0000256" key="1">
    <source>
        <dbReference type="ARBA" id="ARBA00000542"/>
    </source>
</evidence>
<comment type="catalytic activity">
    <reaction evidence="27">
        <text>tetracosanoate(out) = tetracosanoate(in)</text>
        <dbReference type="Rhea" id="RHEA:45260"/>
        <dbReference type="ChEBI" id="CHEBI:31014"/>
    </reaction>
    <physiologicalReaction direction="left-to-right" evidence="27">
        <dbReference type="Rhea" id="RHEA:45261"/>
    </physiologicalReaction>
</comment>
<evidence type="ECO:0000256" key="30">
    <source>
        <dbReference type="ARBA" id="ARBA00032188"/>
    </source>
</evidence>
<evidence type="ECO:0000256" key="21">
    <source>
        <dbReference type="ARBA" id="ARBA00023136"/>
    </source>
</evidence>
<comment type="similarity">
    <text evidence="10">Belongs to the CD36 family.</text>
</comment>
<feature type="disulfide bond" evidence="32">
    <location>
        <begin position="252"/>
        <end position="261"/>
    </location>
</feature>
<evidence type="ECO:0000256" key="24">
    <source>
        <dbReference type="ARBA" id="ARBA00023170"/>
    </source>
</evidence>
<dbReference type="GO" id="GO:0005041">
    <property type="term" value="F:low-density lipoprotein particle receptor activity"/>
    <property type="evidence" value="ECO:0007669"/>
    <property type="project" value="TreeGrafter"/>
</dbReference>
<comment type="catalytic activity">
    <reaction evidence="2">
        <text>(9Z)-octadecenoate(out) = (9Z)-octadecenoate(in)</text>
        <dbReference type="Rhea" id="RHEA:33655"/>
        <dbReference type="ChEBI" id="CHEBI:30823"/>
    </reaction>
    <physiologicalReaction direction="left-to-right" evidence="2">
        <dbReference type="Rhea" id="RHEA:33656"/>
    </physiologicalReaction>
</comment>
<reference evidence="35" key="1">
    <citation type="submission" date="2025-08" db="UniProtKB">
        <authorList>
            <consortium name="RefSeq"/>
        </authorList>
    </citation>
    <scope>IDENTIFICATION</scope>
    <source>
        <tissue evidence="35">Blood</tissue>
    </source>
</reference>
<evidence type="ECO:0000256" key="16">
    <source>
        <dbReference type="ARBA" id="ARBA00022843"/>
    </source>
</evidence>
<evidence type="ECO:0000256" key="32">
    <source>
        <dbReference type="PIRSR" id="PIRSR605428-52"/>
    </source>
</evidence>
<evidence type="ECO:0000256" key="13">
    <source>
        <dbReference type="ARBA" id="ARBA00022475"/>
    </source>
</evidence>
<comment type="subcellular location">
    <subcellularLocation>
        <location evidence="6">Apical cell membrane</location>
    </subcellularLocation>
    <subcellularLocation>
        <location evidence="9">Cell membrane</location>
        <topology evidence="9">Multi-pass membrane protein</topology>
    </subcellularLocation>
    <subcellularLocation>
        <location evidence="8">Golgi apparatus</location>
    </subcellularLocation>
    <subcellularLocation>
        <location evidence="7">Membrane raft</location>
    </subcellularLocation>
</comment>
<evidence type="ECO:0000256" key="31">
    <source>
        <dbReference type="ARBA" id="ARBA00032780"/>
    </source>
</evidence>
<dbReference type="GO" id="GO:0007155">
    <property type="term" value="P:cell adhesion"/>
    <property type="evidence" value="ECO:0007669"/>
    <property type="project" value="UniProtKB-KW"/>
</dbReference>
<dbReference type="InterPro" id="IPR002159">
    <property type="entry name" value="CD36_fam"/>
</dbReference>
<sequence>MGCNKNCGLLTGTIIGAALAILGGILIPVGNNLIEDTVEKEAVIEKGTTAYENWVVPGSPIYRQFWLFDVQNPEEVMMNGSNPILKQKGPYTYRMRYKPKENITEHDDATLSYHLENIVLFQPELSNGLESDNITTVNFAVVYNETFDGPYRINSGKDDIKKVGIIQSYKNNRTVEYWKSYCALVNGTDAASFHPFLNKSEVLRFFSSDICRSFSATFDREKTVKGIPLYHFVIPPSTFASPVNNPDNICFCTESEISQNCTLNGILDLGPCKEGRPVYITLPHFLHASSKLFQFVDGLKPDEEEHKTFLDVEPTTGFTLHYAKRLQINMLVRQNSKITVLQNIKHHFIFPVLWMNETAIISDEKAELFRSKVTDKIKLLNISQIVLISLGSVMFLGFLIAVCACKKTSPK</sequence>
<evidence type="ECO:0000256" key="25">
    <source>
        <dbReference type="ARBA" id="ARBA00023180"/>
    </source>
</evidence>
<evidence type="ECO:0000256" key="27">
    <source>
        <dbReference type="ARBA" id="ARBA00023949"/>
    </source>
</evidence>
<dbReference type="RefSeq" id="XP_034293763.1">
    <property type="nucleotide sequence ID" value="XM_034437872.2"/>
</dbReference>
<feature type="disulfide bond" evidence="32">
    <location>
        <begin position="211"/>
        <end position="272"/>
    </location>
</feature>
<dbReference type="Pfam" id="PF01130">
    <property type="entry name" value="CD36"/>
    <property type="match status" value="2"/>
</dbReference>
<evidence type="ECO:0000256" key="11">
    <source>
        <dbReference type="ARBA" id="ARBA00020772"/>
    </source>
</evidence>
<dbReference type="GO" id="GO:0005901">
    <property type="term" value="C:caveola"/>
    <property type="evidence" value="ECO:0007669"/>
    <property type="project" value="TreeGrafter"/>
</dbReference>
<evidence type="ECO:0000256" key="23">
    <source>
        <dbReference type="ARBA" id="ARBA00023157"/>
    </source>
</evidence>
<keyword evidence="12" id="KW-0813">Transport</keyword>
<evidence type="ECO:0000256" key="10">
    <source>
        <dbReference type="ARBA" id="ARBA00010532"/>
    </source>
</evidence>
<evidence type="ECO:0000256" key="12">
    <source>
        <dbReference type="ARBA" id="ARBA00022448"/>
    </source>
</evidence>
<feature type="disulfide bond" evidence="32">
    <location>
        <begin position="182"/>
        <end position="250"/>
    </location>
</feature>
<keyword evidence="26" id="KW-0449">Lipoprotein</keyword>
<evidence type="ECO:0000256" key="17">
    <source>
        <dbReference type="ARBA" id="ARBA00022889"/>
    </source>
</evidence>
<evidence type="ECO:0000256" key="20">
    <source>
        <dbReference type="ARBA" id="ARBA00023055"/>
    </source>
</evidence>
<evidence type="ECO:0000256" key="15">
    <source>
        <dbReference type="ARBA" id="ARBA00022692"/>
    </source>
</evidence>
<keyword evidence="14" id="KW-1017">Isopeptide bond</keyword>
<dbReference type="PRINTS" id="PR01610">
    <property type="entry name" value="CD36ANTIGEN"/>
</dbReference>
<protein>
    <recommendedName>
        <fullName evidence="11">Platelet glycoprotein 4</fullName>
    </recommendedName>
    <alternativeName>
        <fullName evidence="31">Glycoprotein IIIb</fullName>
    </alternativeName>
    <alternativeName>
        <fullName evidence="29">PAS IV</fullName>
    </alternativeName>
    <alternativeName>
        <fullName evidence="30">PAS-4</fullName>
    </alternativeName>
    <alternativeName>
        <fullName evidence="28">Platelet glycoprotein IV</fullName>
    </alternativeName>
</protein>
<evidence type="ECO:0000256" key="3">
    <source>
        <dbReference type="ARBA" id="ARBA00000934"/>
    </source>
</evidence>
<accession>A0A6P9DBE3</accession>
<proteinExistence type="inferred from homology"/>